<evidence type="ECO:0000256" key="5">
    <source>
        <dbReference type="ARBA" id="ARBA00022490"/>
    </source>
</evidence>
<dbReference type="InterPro" id="IPR045700">
    <property type="entry name" value="Rab3GAP1"/>
</dbReference>
<evidence type="ECO:0000256" key="1">
    <source>
        <dbReference type="ARBA" id="ARBA00004496"/>
    </source>
</evidence>
<dbReference type="PANTHER" id="PTHR21422:SF9">
    <property type="entry name" value="RAB3 GTPASE-ACTIVATING PROTEIN CATALYTIC SUBUNIT"/>
    <property type="match status" value="1"/>
</dbReference>
<feature type="non-terminal residue" evidence="7">
    <location>
        <position position="1"/>
    </location>
</feature>
<evidence type="ECO:0000259" key="6">
    <source>
        <dbReference type="Pfam" id="PF13890"/>
    </source>
</evidence>
<dbReference type="EMBL" id="LXQA010019561">
    <property type="protein sequence ID" value="MCH91043.1"/>
    <property type="molecule type" value="Genomic_DNA"/>
</dbReference>
<dbReference type="GO" id="GO:0005096">
    <property type="term" value="F:GTPase activator activity"/>
    <property type="evidence" value="ECO:0007669"/>
    <property type="project" value="UniProtKB-KW"/>
</dbReference>
<evidence type="ECO:0000256" key="2">
    <source>
        <dbReference type="ARBA" id="ARBA00008856"/>
    </source>
</evidence>
<proteinExistence type="inferred from homology"/>
<name>A0A392MUR1_9FABA</name>
<dbReference type="PANTHER" id="PTHR21422">
    <property type="entry name" value="RAB3 GTPASE-ACTIVATING PROTEIN CATALYTIC SUBUNIT"/>
    <property type="match status" value="1"/>
</dbReference>
<keyword evidence="5" id="KW-0963">Cytoplasm</keyword>
<evidence type="ECO:0000313" key="8">
    <source>
        <dbReference type="Proteomes" id="UP000265520"/>
    </source>
</evidence>
<feature type="non-terminal residue" evidence="7">
    <location>
        <position position="67"/>
    </location>
</feature>
<dbReference type="InterPro" id="IPR026147">
    <property type="entry name" value="Rab3GAP1_conserved"/>
</dbReference>
<dbReference type="Proteomes" id="UP000265520">
    <property type="component" value="Unassembled WGS sequence"/>
</dbReference>
<keyword evidence="8" id="KW-1185">Reference proteome</keyword>
<evidence type="ECO:0000256" key="3">
    <source>
        <dbReference type="ARBA" id="ARBA00015817"/>
    </source>
</evidence>
<sequence>KPEDADLFNDKKSSDFSRRGSAGIVDSMMLLKSHQSMHAPYTQEPPLMTEDMHEERMQAVEAFGDSF</sequence>
<comment type="subcellular location">
    <subcellularLocation>
        <location evidence="1">Cytoplasm</location>
    </subcellularLocation>
</comment>
<dbReference type="AlphaFoldDB" id="A0A392MUR1"/>
<protein>
    <recommendedName>
        <fullName evidence="3">Rab3 GTPase-activating protein catalytic subunit</fullName>
    </recommendedName>
</protein>
<evidence type="ECO:0000313" key="7">
    <source>
        <dbReference type="EMBL" id="MCH91043.1"/>
    </source>
</evidence>
<reference evidence="7 8" key="1">
    <citation type="journal article" date="2018" name="Front. Plant Sci.">
        <title>Red Clover (Trifolium pratense) and Zigzag Clover (T. medium) - A Picture of Genomic Similarities and Differences.</title>
        <authorList>
            <person name="Dluhosova J."/>
            <person name="Istvanek J."/>
            <person name="Nedelnik J."/>
            <person name="Repkova J."/>
        </authorList>
    </citation>
    <scope>NUCLEOTIDE SEQUENCE [LARGE SCALE GENOMIC DNA]</scope>
    <source>
        <strain evidence="8">cv. 10/8</strain>
        <tissue evidence="7">Leaf</tissue>
    </source>
</reference>
<comment type="similarity">
    <text evidence="2">Belongs to the Rab3-GAP catalytic subunit family.</text>
</comment>
<dbReference type="Pfam" id="PF13890">
    <property type="entry name" value="Rab3-GTPase_cat"/>
    <property type="match status" value="1"/>
</dbReference>
<evidence type="ECO:0000256" key="4">
    <source>
        <dbReference type="ARBA" id="ARBA00022468"/>
    </source>
</evidence>
<accession>A0A392MUR1</accession>
<gene>
    <name evidence="7" type="ORF">A2U01_0011967</name>
</gene>
<dbReference type="GO" id="GO:0005737">
    <property type="term" value="C:cytoplasm"/>
    <property type="evidence" value="ECO:0007669"/>
    <property type="project" value="UniProtKB-SubCell"/>
</dbReference>
<organism evidence="7 8">
    <name type="scientific">Trifolium medium</name>
    <dbReference type="NCBI Taxonomy" id="97028"/>
    <lineage>
        <taxon>Eukaryota</taxon>
        <taxon>Viridiplantae</taxon>
        <taxon>Streptophyta</taxon>
        <taxon>Embryophyta</taxon>
        <taxon>Tracheophyta</taxon>
        <taxon>Spermatophyta</taxon>
        <taxon>Magnoliopsida</taxon>
        <taxon>eudicotyledons</taxon>
        <taxon>Gunneridae</taxon>
        <taxon>Pentapetalae</taxon>
        <taxon>rosids</taxon>
        <taxon>fabids</taxon>
        <taxon>Fabales</taxon>
        <taxon>Fabaceae</taxon>
        <taxon>Papilionoideae</taxon>
        <taxon>50 kb inversion clade</taxon>
        <taxon>NPAAA clade</taxon>
        <taxon>Hologalegina</taxon>
        <taxon>IRL clade</taxon>
        <taxon>Trifolieae</taxon>
        <taxon>Trifolium</taxon>
    </lineage>
</organism>
<feature type="domain" description="Rab3GAP catalytic subunit conserved" evidence="6">
    <location>
        <begin position="17"/>
        <end position="66"/>
    </location>
</feature>
<keyword evidence="4" id="KW-0343">GTPase activation</keyword>
<comment type="caution">
    <text evidence="7">The sequence shown here is derived from an EMBL/GenBank/DDBJ whole genome shotgun (WGS) entry which is preliminary data.</text>
</comment>